<name>A0A1F7XDP0_9BACT</name>
<reference evidence="1 2" key="1">
    <citation type="journal article" date="2016" name="Nat. Commun.">
        <title>Thousands of microbial genomes shed light on interconnected biogeochemical processes in an aquifer system.</title>
        <authorList>
            <person name="Anantharaman K."/>
            <person name="Brown C.T."/>
            <person name="Hug L.A."/>
            <person name="Sharon I."/>
            <person name="Castelle C.J."/>
            <person name="Probst A.J."/>
            <person name="Thomas B.C."/>
            <person name="Singh A."/>
            <person name="Wilkins M.J."/>
            <person name="Karaoz U."/>
            <person name="Brodie E.L."/>
            <person name="Williams K.H."/>
            <person name="Hubbard S.S."/>
            <person name="Banfield J.F."/>
        </authorList>
    </citation>
    <scope>NUCLEOTIDE SEQUENCE [LARGE SCALE GENOMIC DNA]</scope>
</reference>
<protein>
    <recommendedName>
        <fullName evidence="3">CYTH domain-containing protein</fullName>
    </recommendedName>
</protein>
<accession>A0A1F7XDP0</accession>
<comment type="caution">
    <text evidence="1">The sequence shown here is derived from an EMBL/GenBank/DDBJ whole genome shotgun (WGS) entry which is preliminary data.</text>
</comment>
<proteinExistence type="predicted"/>
<sequence>MEEECWGVLTKQKIEHFLFLFTKQFGKPIHSKRLSFSFWDHKRNEIDTRIRITDGKAEIMQKIGKWEKTHKWVRSEQRVRLSADSQEIFNAYKILRALFPEENVCHIMQYDNYIFKQDKFEIKLTHQSGKTDNYNFEVEANNKDMDLDGLLEDLGLSKLMTITSVEFWDKWNEQLNLKDTDLSNEQIGDLIKKYLTLV</sequence>
<gene>
    <name evidence="1" type="ORF">A2V80_00475</name>
</gene>
<evidence type="ECO:0000313" key="1">
    <source>
        <dbReference type="EMBL" id="OGM13073.1"/>
    </source>
</evidence>
<evidence type="ECO:0000313" key="2">
    <source>
        <dbReference type="Proteomes" id="UP000179013"/>
    </source>
</evidence>
<organism evidence="1 2">
    <name type="scientific">Candidatus Woesebacteria bacterium RBG_16_39_8b</name>
    <dbReference type="NCBI Taxonomy" id="1802482"/>
    <lineage>
        <taxon>Bacteria</taxon>
        <taxon>Candidatus Woeseibacteriota</taxon>
    </lineage>
</organism>
<dbReference type="Proteomes" id="UP000179013">
    <property type="component" value="Unassembled WGS sequence"/>
</dbReference>
<dbReference type="AlphaFoldDB" id="A0A1F7XDP0"/>
<evidence type="ECO:0008006" key="3">
    <source>
        <dbReference type="Google" id="ProtNLM"/>
    </source>
</evidence>
<dbReference type="EMBL" id="MGFU01000013">
    <property type="protein sequence ID" value="OGM13073.1"/>
    <property type="molecule type" value="Genomic_DNA"/>
</dbReference>